<dbReference type="CDD" id="cd07521">
    <property type="entry name" value="HAD_FCP1-like"/>
    <property type="match status" value="1"/>
</dbReference>
<dbReference type="InterPro" id="IPR023214">
    <property type="entry name" value="HAD_sf"/>
</dbReference>
<protein>
    <submittedName>
        <fullName evidence="8">NIF-domain-containing protein</fullName>
    </submittedName>
</protein>
<feature type="region of interest" description="Disordered" evidence="6">
    <location>
        <begin position="581"/>
        <end position="644"/>
    </location>
</feature>
<proteinExistence type="inferred from homology"/>
<evidence type="ECO:0000313" key="8">
    <source>
        <dbReference type="EMBL" id="PLB46671.1"/>
    </source>
</evidence>
<dbReference type="PROSITE" id="PS51450">
    <property type="entry name" value="LRR"/>
    <property type="match status" value="9"/>
</dbReference>
<feature type="compositionally biased region" description="Basic and acidic residues" evidence="6">
    <location>
        <begin position="155"/>
        <end position="174"/>
    </location>
</feature>
<dbReference type="VEuPathDB" id="FungiDB:P170DRAFT_362491"/>
<feature type="compositionally biased region" description="Basic and acidic residues" evidence="6">
    <location>
        <begin position="609"/>
        <end position="622"/>
    </location>
</feature>
<dbReference type="SMART" id="SM00365">
    <property type="entry name" value="LRR_SD22"/>
    <property type="match status" value="9"/>
</dbReference>
<dbReference type="Gene3D" id="3.40.50.1000">
    <property type="entry name" value="HAD superfamily/HAD-like"/>
    <property type="match status" value="1"/>
</dbReference>
<dbReference type="SMART" id="SM00577">
    <property type="entry name" value="CPDc"/>
    <property type="match status" value="1"/>
</dbReference>
<feature type="compositionally biased region" description="Basic and acidic residues" evidence="6">
    <location>
        <begin position="232"/>
        <end position="246"/>
    </location>
</feature>
<feature type="compositionally biased region" description="Acidic residues" evidence="6">
    <location>
        <begin position="631"/>
        <end position="644"/>
    </location>
</feature>
<dbReference type="EMBL" id="MSFO01000006">
    <property type="protein sequence ID" value="PLB46671.1"/>
    <property type="molecule type" value="Genomic_DNA"/>
</dbReference>
<evidence type="ECO:0000256" key="3">
    <source>
        <dbReference type="ARBA" id="ARBA00022737"/>
    </source>
</evidence>
<feature type="region of interest" description="Disordered" evidence="6">
    <location>
        <begin position="1"/>
        <end position="175"/>
    </location>
</feature>
<feature type="compositionally biased region" description="Polar residues" evidence="6">
    <location>
        <begin position="25"/>
        <end position="40"/>
    </location>
</feature>
<dbReference type="OrthoDB" id="277011at2759"/>
<dbReference type="GO" id="GO:0005634">
    <property type="term" value="C:nucleus"/>
    <property type="evidence" value="ECO:0007669"/>
    <property type="project" value="UniProtKB-SubCell"/>
</dbReference>
<evidence type="ECO:0000256" key="2">
    <source>
        <dbReference type="ARBA" id="ARBA00022614"/>
    </source>
</evidence>
<dbReference type="SUPFAM" id="SSF56784">
    <property type="entry name" value="HAD-like"/>
    <property type="match status" value="1"/>
</dbReference>
<feature type="region of interest" description="Disordered" evidence="6">
    <location>
        <begin position="187"/>
        <end position="367"/>
    </location>
</feature>
<dbReference type="NCBIfam" id="TIGR02251">
    <property type="entry name" value="HIF-SF_euk"/>
    <property type="match status" value="1"/>
</dbReference>
<dbReference type="InterPro" id="IPR001611">
    <property type="entry name" value="Leu-rich_rpt"/>
</dbReference>
<dbReference type="AlphaFoldDB" id="A0A2I2G1B1"/>
<dbReference type="GO" id="GO:0034198">
    <property type="term" value="P:cellular response to amino acid starvation"/>
    <property type="evidence" value="ECO:0007669"/>
    <property type="project" value="UniProtKB-ARBA"/>
</dbReference>
<dbReference type="PANTHER" id="PTHR45973">
    <property type="entry name" value="PROTEIN PHOSPHATASE 1 REGULATORY SUBUNIT SDS22-RELATED"/>
    <property type="match status" value="1"/>
</dbReference>
<dbReference type="SUPFAM" id="SSF52058">
    <property type="entry name" value="L domain-like"/>
    <property type="match status" value="1"/>
</dbReference>
<dbReference type="STRING" id="1392250.A0A2I2G1B1"/>
<dbReference type="InterPro" id="IPR011948">
    <property type="entry name" value="Dullard_phosphatase"/>
</dbReference>
<dbReference type="PANTHER" id="PTHR45973:SF23">
    <property type="entry name" value="PROTEIN PHOSPHATASE 1 REGULATORY SUBUNIT 7"/>
    <property type="match status" value="1"/>
</dbReference>
<dbReference type="InterPro" id="IPR032675">
    <property type="entry name" value="LRR_dom_sf"/>
</dbReference>
<comment type="caution">
    <text evidence="8">The sequence shown here is derived from an EMBL/GenBank/DDBJ whole genome shotgun (WGS) entry which is preliminary data.</text>
</comment>
<accession>A0A2I2G1B1</accession>
<feature type="compositionally biased region" description="Basic and acidic residues" evidence="6">
    <location>
        <begin position="1"/>
        <end position="10"/>
    </location>
</feature>
<dbReference type="Gene3D" id="3.80.10.10">
    <property type="entry name" value="Ribonuclease Inhibitor"/>
    <property type="match status" value="2"/>
</dbReference>
<keyword evidence="2" id="KW-0433">Leucine-rich repeat</keyword>
<dbReference type="GO" id="GO:1904262">
    <property type="term" value="P:negative regulation of TORC1 signaling"/>
    <property type="evidence" value="ECO:0007669"/>
    <property type="project" value="UniProtKB-ARBA"/>
</dbReference>
<dbReference type="FunFam" id="3.40.50.1000:FF:000043">
    <property type="entry name" value="General stress response phosphoprotein phosphatase Psr1/2"/>
    <property type="match status" value="1"/>
</dbReference>
<feature type="compositionally biased region" description="Basic residues" evidence="6">
    <location>
        <begin position="124"/>
        <end position="136"/>
    </location>
</feature>
<feature type="compositionally biased region" description="Low complexity" evidence="6">
    <location>
        <begin position="64"/>
        <end position="82"/>
    </location>
</feature>
<keyword evidence="3" id="KW-0677">Repeat</keyword>
<dbReference type="GO" id="GO:0045944">
    <property type="term" value="P:positive regulation of transcription by RNA polymerase II"/>
    <property type="evidence" value="ECO:0007669"/>
    <property type="project" value="UniProtKB-ARBA"/>
</dbReference>
<comment type="subcellular location">
    <subcellularLocation>
        <location evidence="1">Nucleus</location>
    </subcellularLocation>
</comment>
<dbReference type="GO" id="GO:0016791">
    <property type="term" value="F:phosphatase activity"/>
    <property type="evidence" value="ECO:0007669"/>
    <property type="project" value="InterPro"/>
</dbReference>
<dbReference type="Pfam" id="PF13516">
    <property type="entry name" value="LRR_6"/>
    <property type="match status" value="1"/>
</dbReference>
<dbReference type="InterPro" id="IPR004274">
    <property type="entry name" value="FCP1_dom"/>
</dbReference>
<dbReference type="Pfam" id="PF03031">
    <property type="entry name" value="NIF"/>
    <property type="match status" value="1"/>
</dbReference>
<keyword evidence="9" id="KW-1185">Reference proteome</keyword>
<dbReference type="InterPro" id="IPR036412">
    <property type="entry name" value="HAD-like_sf"/>
</dbReference>
<evidence type="ECO:0000313" key="9">
    <source>
        <dbReference type="Proteomes" id="UP000234275"/>
    </source>
</evidence>
<evidence type="ECO:0000256" key="6">
    <source>
        <dbReference type="SAM" id="MobiDB-lite"/>
    </source>
</evidence>
<evidence type="ECO:0000259" key="7">
    <source>
        <dbReference type="PROSITE" id="PS50969"/>
    </source>
</evidence>
<name>A0A2I2G1B1_9EURO</name>
<evidence type="ECO:0000256" key="5">
    <source>
        <dbReference type="ARBA" id="ARBA00023460"/>
    </source>
</evidence>
<dbReference type="PROSITE" id="PS50969">
    <property type="entry name" value="FCP1"/>
    <property type="match status" value="1"/>
</dbReference>
<feature type="compositionally biased region" description="Polar residues" evidence="6">
    <location>
        <begin position="322"/>
        <end position="331"/>
    </location>
</feature>
<sequence>MLGGSSERDSLPSNSKAPTGEASMSVATSPPDSNPESSPQGHAAPGSDASPPSTRVEPSETAQTSVASPPAPDSTAPSNAADAPKKHHLLLPIPSRSTLKADKQSTSENTQDAAHDDSENTLRGSRRSILKGRRDRSRGSSLRSRRQNQEAASMEENKAANPDLRDATKSDKKNNKVSSKLFAFLSCCSSSNVDPEDAAVPPKKTPRRPSVPQTQPTPEKAEATAGDSSTAESKEPSSFRGDEKPHATVTPDQAPSPVDEEQTPVEKTPEQRSQVDGAVSSIDQPAPVSQPPSKKEVESHGPVESSDEQTATGAVSEKTEDQAQQPEDNQTPVPPPTHDDKAEEVSGDDDTANAPATDDEVGPKDEKYPAHEEDAMKLPAVLPPPPPLVHSGKQPQVGQDRQLQQWLLPPPLPHLQNRKCLVLDLDETLVHSSFKVLERADFTIPVEIEGQYHNIYVIKRPGVDQFMKRVGELYEVVVFTASVSKYGDPLLDQLDIHNVVHHRLFRDSCYNHQGNYVKVIGRDLQDTIIIDNSPTSYIFHPQHAIPISSWFSDAHDNELLDLIPVLEDLAGTQVKDNIATRPTRLAKAPRTASELPPPPTNSSTTAIMKDSKGWDGKLRVEPKATITNPEALEDPDYSDSDAPPVEEIEADEDLLEDEDPEAERLCLRQNQISRIALPSNVAESLTELDLYDNLISHVRGFEDFQNLTSLDLSFNKIKHIKNIEHLVKLTDLYFVQNKISRIECLEGLTLLRNLELGANRIREIENLDTLTSLEELWLGKNKITELKNLDALQNLRILSIQSNRLTHISGLSNLPHLEEIYLSHNAITDLSGLEKNPSLRVVDFSNNQVSKLEHLEELVHLEELWGSNNQLSSFDEVERQLKDKKELKTVYFEGNPLQMKAPALYRNKVRLAIPHITQIDASKSQFLVPGLDCEGCADIFF</sequence>
<dbReference type="InterPro" id="IPR025875">
    <property type="entry name" value="Leu-rich_rpt_4"/>
</dbReference>
<dbReference type="GO" id="GO:0009651">
    <property type="term" value="P:response to salt stress"/>
    <property type="evidence" value="ECO:0007669"/>
    <property type="project" value="UniProtKB-ARBA"/>
</dbReference>
<evidence type="ECO:0000256" key="4">
    <source>
        <dbReference type="ARBA" id="ARBA00023242"/>
    </source>
</evidence>
<keyword evidence="4" id="KW-0539">Nucleus</keyword>
<dbReference type="RefSeq" id="XP_024701973.1">
    <property type="nucleotide sequence ID" value="XM_024844527.1"/>
</dbReference>
<dbReference type="Pfam" id="PF12799">
    <property type="entry name" value="LRR_4"/>
    <property type="match status" value="2"/>
</dbReference>
<gene>
    <name evidence="8" type="ORF">P170DRAFT_362491</name>
</gene>
<dbReference type="GeneID" id="36552227"/>
<feature type="domain" description="FCP1 homology" evidence="7">
    <location>
        <begin position="414"/>
        <end position="569"/>
    </location>
</feature>
<dbReference type="InterPro" id="IPR003591">
    <property type="entry name" value="Leu-rich_rpt_typical-subtyp"/>
</dbReference>
<reference evidence="8 9" key="1">
    <citation type="submission" date="2016-12" db="EMBL/GenBank/DDBJ databases">
        <title>The genomes of Aspergillus section Nigri reveals drivers in fungal speciation.</title>
        <authorList>
            <consortium name="DOE Joint Genome Institute"/>
            <person name="Vesth T.C."/>
            <person name="Nybo J."/>
            <person name="Theobald S."/>
            <person name="Brandl J."/>
            <person name="Frisvad J.C."/>
            <person name="Nielsen K.F."/>
            <person name="Lyhne E.K."/>
            <person name="Kogle M.E."/>
            <person name="Kuo A."/>
            <person name="Riley R."/>
            <person name="Clum A."/>
            <person name="Nolan M."/>
            <person name="Lipzen A."/>
            <person name="Salamov A."/>
            <person name="Henrissat B."/>
            <person name="Wiebenga A."/>
            <person name="De Vries R.P."/>
            <person name="Grigoriev I.V."/>
            <person name="Mortensen U.H."/>
            <person name="Andersen M.R."/>
            <person name="Baker S.E."/>
        </authorList>
    </citation>
    <scope>NUCLEOTIDE SEQUENCE [LARGE SCALE GENOMIC DNA]</scope>
    <source>
        <strain evidence="8 9">IBT 23096</strain>
    </source>
</reference>
<evidence type="ECO:0000256" key="1">
    <source>
        <dbReference type="ARBA" id="ARBA00004123"/>
    </source>
</evidence>
<organism evidence="8 9">
    <name type="scientific">Aspergillus steynii IBT 23096</name>
    <dbReference type="NCBI Taxonomy" id="1392250"/>
    <lineage>
        <taxon>Eukaryota</taxon>
        <taxon>Fungi</taxon>
        <taxon>Dikarya</taxon>
        <taxon>Ascomycota</taxon>
        <taxon>Pezizomycotina</taxon>
        <taxon>Eurotiomycetes</taxon>
        <taxon>Eurotiomycetidae</taxon>
        <taxon>Eurotiales</taxon>
        <taxon>Aspergillaceae</taxon>
        <taxon>Aspergillus</taxon>
        <taxon>Aspergillus subgen. Circumdati</taxon>
    </lineage>
</organism>
<dbReference type="SMART" id="SM00369">
    <property type="entry name" value="LRR_TYP"/>
    <property type="match status" value="6"/>
</dbReference>
<dbReference type="InterPro" id="IPR050576">
    <property type="entry name" value="Cilia_flagella_integrity"/>
</dbReference>
<dbReference type="Proteomes" id="UP000234275">
    <property type="component" value="Unassembled WGS sequence"/>
</dbReference>
<comment type="similarity">
    <text evidence="5">Belongs to the SDS22 family.</text>
</comment>